<gene>
    <name evidence="1" type="ORF">S01H4_47755</name>
</gene>
<protein>
    <submittedName>
        <fullName evidence="1">Uncharacterized protein</fullName>
    </submittedName>
</protein>
<dbReference type="EMBL" id="BART01026847">
    <property type="protein sequence ID" value="GAH01812.1"/>
    <property type="molecule type" value="Genomic_DNA"/>
</dbReference>
<sequence>VKDLRAENSELKEVVAEMTLKNRVLKKSLMGHGDRDDT</sequence>
<organism evidence="1">
    <name type="scientific">marine sediment metagenome</name>
    <dbReference type="NCBI Taxonomy" id="412755"/>
    <lineage>
        <taxon>unclassified sequences</taxon>
        <taxon>metagenomes</taxon>
        <taxon>ecological metagenomes</taxon>
    </lineage>
</organism>
<reference evidence="1" key="1">
    <citation type="journal article" date="2014" name="Front. Microbiol.">
        <title>High frequency of phylogenetically diverse reductive dehalogenase-homologous genes in deep subseafloor sedimentary metagenomes.</title>
        <authorList>
            <person name="Kawai M."/>
            <person name="Futagami T."/>
            <person name="Toyoda A."/>
            <person name="Takaki Y."/>
            <person name="Nishi S."/>
            <person name="Hori S."/>
            <person name="Arai W."/>
            <person name="Tsubouchi T."/>
            <person name="Morono Y."/>
            <person name="Uchiyama I."/>
            <person name="Ito T."/>
            <person name="Fujiyama A."/>
            <person name="Inagaki F."/>
            <person name="Takami H."/>
        </authorList>
    </citation>
    <scope>NUCLEOTIDE SEQUENCE</scope>
    <source>
        <strain evidence="1">Expedition CK06-06</strain>
    </source>
</reference>
<evidence type="ECO:0000313" key="1">
    <source>
        <dbReference type="EMBL" id="GAH01812.1"/>
    </source>
</evidence>
<feature type="non-terminal residue" evidence="1">
    <location>
        <position position="1"/>
    </location>
</feature>
<name>X1C3A6_9ZZZZ</name>
<accession>X1C3A6</accession>
<proteinExistence type="predicted"/>
<dbReference type="AlphaFoldDB" id="X1C3A6"/>
<comment type="caution">
    <text evidence="1">The sequence shown here is derived from an EMBL/GenBank/DDBJ whole genome shotgun (WGS) entry which is preliminary data.</text>
</comment>